<accession>C7Z6A3</accession>
<organism evidence="2 3">
    <name type="scientific">Fusarium vanettenii (strain ATCC MYA-4622 / CBS 123669 / FGSC 9596 / NRRL 45880 / 77-13-4)</name>
    <name type="common">Fusarium solani subsp. pisi</name>
    <dbReference type="NCBI Taxonomy" id="660122"/>
    <lineage>
        <taxon>Eukaryota</taxon>
        <taxon>Fungi</taxon>
        <taxon>Dikarya</taxon>
        <taxon>Ascomycota</taxon>
        <taxon>Pezizomycotina</taxon>
        <taxon>Sordariomycetes</taxon>
        <taxon>Hypocreomycetidae</taxon>
        <taxon>Hypocreales</taxon>
        <taxon>Nectriaceae</taxon>
        <taxon>Fusarium</taxon>
        <taxon>Fusarium solani species complex</taxon>
        <taxon>Fusarium vanettenii</taxon>
    </lineage>
</organism>
<name>C7Z6A3_FUSV7</name>
<dbReference type="KEGG" id="nhe:NECHADRAFT_76032"/>
<gene>
    <name evidence="2" type="ORF">NECHADRAFT_76032</name>
</gene>
<dbReference type="InParanoid" id="C7Z6A3"/>
<dbReference type="VEuPathDB" id="FungiDB:NECHADRAFT_76032"/>
<dbReference type="Proteomes" id="UP000005206">
    <property type="component" value="Chromosome 2"/>
</dbReference>
<proteinExistence type="predicted"/>
<dbReference type="Pfam" id="PF08881">
    <property type="entry name" value="CVNH"/>
    <property type="match status" value="1"/>
</dbReference>
<dbReference type="OrthoDB" id="2441380at2759"/>
<dbReference type="InterPro" id="IPR036673">
    <property type="entry name" value="Cyanovirin-N_sf"/>
</dbReference>
<sequence>MDQVSTLTMNFHLFIQDMRLFYGHILVVQIFEEHVWWTLSLDLDPFIGNRNGRLTWGYEDYSREARNIQLIKDPNGLTPVLTATLKDREGNDRDSGINLAQCIGIHNNALVCRPDQRYWTEPVRNDLRGITHFRFML</sequence>
<evidence type="ECO:0000313" key="3">
    <source>
        <dbReference type="Proteomes" id="UP000005206"/>
    </source>
</evidence>
<evidence type="ECO:0000259" key="1">
    <source>
        <dbReference type="SMART" id="SM01111"/>
    </source>
</evidence>
<dbReference type="InterPro" id="IPR011058">
    <property type="entry name" value="Cyanovirin-N"/>
</dbReference>
<protein>
    <recommendedName>
        <fullName evidence="1">Cyanovirin-N domain-containing protein</fullName>
    </recommendedName>
</protein>
<dbReference type="PANTHER" id="PTHR42076">
    <property type="entry name" value="CYANOVIRIN-N HOMOLOG"/>
    <property type="match status" value="1"/>
</dbReference>
<dbReference type="PANTHER" id="PTHR42076:SF1">
    <property type="entry name" value="CYANOVIRIN-N DOMAIN-CONTAINING PROTEIN"/>
    <property type="match status" value="1"/>
</dbReference>
<dbReference type="HOGENOM" id="CLU_144945_0_0_1"/>
<dbReference type="GeneID" id="9668564"/>
<dbReference type="RefSeq" id="XP_003045805.1">
    <property type="nucleotide sequence ID" value="XM_003045759.1"/>
</dbReference>
<dbReference type="SMART" id="SM01111">
    <property type="entry name" value="CVNH"/>
    <property type="match status" value="1"/>
</dbReference>
<dbReference type="AlphaFoldDB" id="C7Z6A3"/>
<dbReference type="EMBL" id="GG698910">
    <property type="protein sequence ID" value="EEU40092.1"/>
    <property type="molecule type" value="Genomic_DNA"/>
</dbReference>
<evidence type="ECO:0000313" key="2">
    <source>
        <dbReference type="EMBL" id="EEU40092.1"/>
    </source>
</evidence>
<dbReference type="SUPFAM" id="SSF51322">
    <property type="entry name" value="Cyanovirin-N"/>
    <property type="match status" value="1"/>
</dbReference>
<dbReference type="Gene3D" id="2.30.60.10">
    <property type="entry name" value="Cyanovirin-N"/>
    <property type="match status" value="1"/>
</dbReference>
<keyword evidence="3" id="KW-1185">Reference proteome</keyword>
<dbReference type="STRING" id="660122.C7Z6A3"/>
<feature type="domain" description="Cyanovirin-N" evidence="1">
    <location>
        <begin position="10"/>
        <end position="112"/>
    </location>
</feature>
<reference evidence="2 3" key="1">
    <citation type="journal article" date="2009" name="PLoS Genet.">
        <title>The genome of Nectria haematococca: contribution of supernumerary chromosomes to gene expansion.</title>
        <authorList>
            <person name="Coleman J.J."/>
            <person name="Rounsley S.D."/>
            <person name="Rodriguez-Carres M."/>
            <person name="Kuo A."/>
            <person name="Wasmann C.C."/>
            <person name="Grimwood J."/>
            <person name="Schmutz J."/>
            <person name="Taga M."/>
            <person name="White G.J."/>
            <person name="Zhou S."/>
            <person name="Schwartz D.C."/>
            <person name="Freitag M."/>
            <person name="Ma L.J."/>
            <person name="Danchin E.G."/>
            <person name="Henrissat B."/>
            <person name="Coutinho P.M."/>
            <person name="Nelson D.R."/>
            <person name="Straney D."/>
            <person name="Napoli C.A."/>
            <person name="Barker B.M."/>
            <person name="Gribskov M."/>
            <person name="Rep M."/>
            <person name="Kroken S."/>
            <person name="Molnar I."/>
            <person name="Rensing C."/>
            <person name="Kennell J.C."/>
            <person name="Zamora J."/>
            <person name="Farman M.L."/>
            <person name="Selker E.U."/>
            <person name="Salamov A."/>
            <person name="Shapiro H."/>
            <person name="Pangilinan J."/>
            <person name="Lindquist E."/>
            <person name="Lamers C."/>
            <person name="Grigoriev I.V."/>
            <person name="Geiser D.M."/>
            <person name="Covert S.F."/>
            <person name="Temporini E."/>
            <person name="Vanetten H.D."/>
        </authorList>
    </citation>
    <scope>NUCLEOTIDE SEQUENCE [LARGE SCALE GENOMIC DNA]</scope>
    <source>
        <strain evidence="3">ATCC MYA-4622 / CBS 123669 / FGSC 9596 / NRRL 45880 / 77-13-4</strain>
    </source>
</reference>